<dbReference type="EMBL" id="QJKH01000004">
    <property type="protein sequence ID" value="PXX80031.1"/>
    <property type="molecule type" value="Genomic_DNA"/>
</dbReference>
<dbReference type="HAMAP" id="MF_01471">
    <property type="entry name" value="Cas2"/>
    <property type="match status" value="1"/>
</dbReference>
<comment type="function">
    <text evidence="9">CRISPR (clustered regularly interspaced short palindromic repeat), is an adaptive immune system that provides protection against mobile genetic elements (viruses, transposable elements and conjugative plasmids). CRISPR clusters contain sequences complementary to antecedent mobile elements and target invading nucleic acids. CRISPR clusters are transcribed and processed into CRISPR RNA (crRNA). Functions as a ssRNA-specific endoribonuclease. Involved in the integration of spacer DNA into the CRISPR cassette.</text>
</comment>
<dbReference type="GO" id="GO:0016787">
    <property type="term" value="F:hydrolase activity"/>
    <property type="evidence" value="ECO:0007669"/>
    <property type="project" value="UniProtKB-KW"/>
</dbReference>
<evidence type="ECO:0000256" key="9">
    <source>
        <dbReference type="HAMAP-Rule" id="MF_01471"/>
    </source>
</evidence>
<comment type="similarity">
    <text evidence="2 9">Belongs to the CRISPR-associated endoribonuclease Cas2 protein family.</text>
</comment>
<accession>A0A2V2F021</accession>
<dbReference type="InterPro" id="IPR019199">
    <property type="entry name" value="Virulence_VapD/CRISPR_Cas2"/>
</dbReference>
<gene>
    <name evidence="9" type="primary">cas2</name>
    <name evidence="10" type="ORF">DES51_10433</name>
</gene>
<dbReference type="EC" id="3.1.-.-" evidence="9"/>
<keyword evidence="3 9" id="KW-0540">Nuclease</keyword>
<keyword evidence="8 9" id="KW-0051">Antiviral defense</keyword>
<reference evidence="10 11" key="1">
    <citation type="submission" date="2018-05" db="EMBL/GenBank/DDBJ databases">
        <title>Genomic Encyclopedia of Type Strains, Phase IV (KMG-IV): sequencing the most valuable type-strain genomes for metagenomic binning, comparative biology and taxonomic classification.</title>
        <authorList>
            <person name="Goeker M."/>
        </authorList>
    </citation>
    <scope>NUCLEOTIDE SEQUENCE [LARGE SCALE GENOMIC DNA]</scope>
    <source>
        <strain evidence="10 11">JC118</strain>
    </source>
</reference>
<sequence length="103" mass="12070">MRLMVAFDLPMVSKRDKRVYTKFRKFLMDDGFIMMQFSVYTRFCRNQADADKHIQRVKSNSPDTGNVRILSITEKQFEDMLLIVGTAIPTGREVDKKFTLVIE</sequence>
<evidence type="ECO:0000256" key="3">
    <source>
        <dbReference type="ARBA" id="ARBA00022722"/>
    </source>
</evidence>
<keyword evidence="7 9" id="KW-0460">Magnesium</keyword>
<dbReference type="NCBIfam" id="TIGR01573">
    <property type="entry name" value="cas2"/>
    <property type="match status" value="1"/>
</dbReference>
<proteinExistence type="inferred from homology"/>
<evidence type="ECO:0000313" key="10">
    <source>
        <dbReference type="EMBL" id="PXX80031.1"/>
    </source>
</evidence>
<dbReference type="STRING" id="1034346.GCA_000313565_01527"/>
<keyword evidence="11" id="KW-1185">Reference proteome</keyword>
<protein>
    <recommendedName>
        <fullName evidence="9">CRISPR-associated endoribonuclease Cas2</fullName>
        <ecNumber evidence="9">3.1.-.-</ecNumber>
    </recommendedName>
</protein>
<comment type="caution">
    <text evidence="10">The sequence shown here is derived from an EMBL/GenBank/DDBJ whole genome shotgun (WGS) entry which is preliminary data.</text>
</comment>
<evidence type="ECO:0000256" key="1">
    <source>
        <dbReference type="ARBA" id="ARBA00001946"/>
    </source>
</evidence>
<dbReference type="RefSeq" id="WP_026880887.1">
    <property type="nucleotide sequence ID" value="NZ_CABKRQ010000004.1"/>
</dbReference>
<dbReference type="AlphaFoldDB" id="A0A2V2F021"/>
<dbReference type="SUPFAM" id="SSF143430">
    <property type="entry name" value="TTP0101/SSO1404-like"/>
    <property type="match status" value="1"/>
</dbReference>
<evidence type="ECO:0000256" key="8">
    <source>
        <dbReference type="ARBA" id="ARBA00023118"/>
    </source>
</evidence>
<keyword evidence="5 9" id="KW-0255">Endonuclease</keyword>
<comment type="subunit">
    <text evidence="9">Homodimer, forms a heterotetramer with a Cas1 homodimer.</text>
</comment>
<dbReference type="GO" id="GO:0043571">
    <property type="term" value="P:maintenance of CRISPR repeat elements"/>
    <property type="evidence" value="ECO:0007669"/>
    <property type="project" value="UniProtKB-UniRule"/>
</dbReference>
<dbReference type="InterPro" id="IPR021127">
    <property type="entry name" value="CRISPR_associated_Cas2"/>
</dbReference>
<evidence type="ECO:0000256" key="7">
    <source>
        <dbReference type="ARBA" id="ARBA00022842"/>
    </source>
</evidence>
<evidence type="ECO:0000256" key="2">
    <source>
        <dbReference type="ARBA" id="ARBA00009959"/>
    </source>
</evidence>
<evidence type="ECO:0000256" key="6">
    <source>
        <dbReference type="ARBA" id="ARBA00022801"/>
    </source>
</evidence>
<evidence type="ECO:0000313" key="11">
    <source>
        <dbReference type="Proteomes" id="UP000247612"/>
    </source>
</evidence>
<name>A0A2V2F021_9FIRM</name>
<evidence type="ECO:0000256" key="5">
    <source>
        <dbReference type="ARBA" id="ARBA00022759"/>
    </source>
</evidence>
<dbReference type="GO" id="GO:0051607">
    <property type="term" value="P:defense response to virus"/>
    <property type="evidence" value="ECO:0007669"/>
    <property type="project" value="UniProtKB-UniRule"/>
</dbReference>
<comment type="cofactor">
    <cofactor evidence="1 9">
        <name>Mg(2+)</name>
        <dbReference type="ChEBI" id="CHEBI:18420"/>
    </cofactor>
</comment>
<dbReference type="Pfam" id="PF09827">
    <property type="entry name" value="CRISPR_Cas2"/>
    <property type="match status" value="1"/>
</dbReference>
<feature type="binding site" evidence="9">
    <location>
        <position position="8"/>
    </location>
    <ligand>
        <name>Mg(2+)</name>
        <dbReference type="ChEBI" id="CHEBI:18420"/>
        <note>catalytic</note>
    </ligand>
</feature>
<dbReference type="GO" id="GO:0046872">
    <property type="term" value="F:metal ion binding"/>
    <property type="evidence" value="ECO:0007669"/>
    <property type="project" value="UniProtKB-UniRule"/>
</dbReference>
<keyword evidence="4 9" id="KW-0479">Metal-binding</keyword>
<organism evidence="10 11">
    <name type="scientific">Dielma fastidiosa</name>
    <dbReference type="NCBI Taxonomy" id="1034346"/>
    <lineage>
        <taxon>Bacteria</taxon>
        <taxon>Bacillati</taxon>
        <taxon>Bacillota</taxon>
        <taxon>Erysipelotrichia</taxon>
        <taxon>Erysipelotrichales</taxon>
        <taxon>Erysipelotrichaceae</taxon>
        <taxon>Dielma</taxon>
    </lineage>
</organism>
<dbReference type="GO" id="GO:0004521">
    <property type="term" value="F:RNA endonuclease activity"/>
    <property type="evidence" value="ECO:0007669"/>
    <property type="project" value="InterPro"/>
</dbReference>
<dbReference type="Proteomes" id="UP000247612">
    <property type="component" value="Unassembled WGS sequence"/>
</dbReference>
<keyword evidence="6 9" id="KW-0378">Hydrolase</keyword>
<dbReference type="OrthoDB" id="9791737at2"/>
<evidence type="ECO:0000256" key="4">
    <source>
        <dbReference type="ARBA" id="ARBA00022723"/>
    </source>
</evidence>